<dbReference type="InterPro" id="IPR023407">
    <property type="entry name" value="Ribosomal_eS27_Zn-bd_dom_sf"/>
</dbReference>
<dbReference type="Pfam" id="PF01667">
    <property type="entry name" value="Ribosomal_S27e"/>
    <property type="match status" value="1"/>
</dbReference>
<dbReference type="PANTHER" id="PTHR11932">
    <property type="entry name" value="CULLIN"/>
    <property type="match status" value="1"/>
</dbReference>
<evidence type="ECO:0000256" key="9">
    <source>
        <dbReference type="SAM" id="MobiDB-lite"/>
    </source>
</evidence>
<dbReference type="GO" id="GO:0006511">
    <property type="term" value="P:ubiquitin-dependent protein catabolic process"/>
    <property type="evidence" value="ECO:0007669"/>
    <property type="project" value="InterPro"/>
</dbReference>
<evidence type="ECO:0000313" key="12">
    <source>
        <dbReference type="Proteomes" id="UP000245699"/>
    </source>
</evidence>
<dbReference type="STRING" id="61424.A0A2T9YX94"/>
<dbReference type="HAMAP" id="MF_00371">
    <property type="entry name" value="Ribosomal_eS27"/>
    <property type="match status" value="1"/>
</dbReference>
<dbReference type="GO" id="GO:0003735">
    <property type="term" value="F:structural constituent of ribosome"/>
    <property type="evidence" value="ECO:0007669"/>
    <property type="project" value="InterPro"/>
</dbReference>
<evidence type="ECO:0000313" key="11">
    <source>
        <dbReference type="EMBL" id="PVU96963.1"/>
    </source>
</evidence>
<dbReference type="SUPFAM" id="SSF75632">
    <property type="entry name" value="Cullin homology domain"/>
    <property type="match status" value="1"/>
</dbReference>
<dbReference type="SUPFAM" id="SSF74788">
    <property type="entry name" value="Cullin repeat-like"/>
    <property type="match status" value="1"/>
</dbReference>
<dbReference type="AlphaFoldDB" id="A0A2T9YX94"/>
<dbReference type="InterPro" id="IPR016158">
    <property type="entry name" value="Cullin_homology"/>
</dbReference>
<feature type="region of interest" description="Disordered" evidence="9">
    <location>
        <begin position="740"/>
        <end position="820"/>
    </location>
</feature>
<comment type="similarity">
    <text evidence="2 7">Belongs to the eukaryotic ribosomal protein eS27 family.</text>
</comment>
<dbReference type="EMBL" id="MBFT01000126">
    <property type="protein sequence ID" value="PVU96963.1"/>
    <property type="molecule type" value="Genomic_DNA"/>
</dbReference>
<feature type="compositionally biased region" description="Basic residues" evidence="9">
    <location>
        <begin position="752"/>
        <end position="762"/>
    </location>
</feature>
<comment type="cofactor">
    <cofactor evidence="7">
        <name>Zn(2+)</name>
        <dbReference type="ChEBI" id="CHEBI:29105"/>
    </cofactor>
    <text evidence="7">Binds 1 zinc ion per subunit.</text>
</comment>
<dbReference type="GO" id="GO:0008270">
    <property type="term" value="F:zinc ion binding"/>
    <property type="evidence" value="ECO:0007669"/>
    <property type="project" value="UniProtKB-KW"/>
</dbReference>
<keyword evidence="4 7" id="KW-0689">Ribosomal protein</keyword>
<dbReference type="InterPro" id="IPR045093">
    <property type="entry name" value="Cullin"/>
</dbReference>
<evidence type="ECO:0000256" key="2">
    <source>
        <dbReference type="ARBA" id="ARBA00010919"/>
    </source>
</evidence>
<proteinExistence type="inferred from homology"/>
<dbReference type="InterPro" id="IPR011332">
    <property type="entry name" value="Ribosomal_zn-bd"/>
</dbReference>
<keyword evidence="5 7" id="KW-0687">Ribonucleoprotein</keyword>
<keyword evidence="3 7" id="KW-0862">Zinc</keyword>
<organism evidence="11 12">
    <name type="scientific">Furculomyces boomerangus</name>
    <dbReference type="NCBI Taxonomy" id="61424"/>
    <lineage>
        <taxon>Eukaryota</taxon>
        <taxon>Fungi</taxon>
        <taxon>Fungi incertae sedis</taxon>
        <taxon>Zoopagomycota</taxon>
        <taxon>Kickxellomycotina</taxon>
        <taxon>Harpellomycetes</taxon>
        <taxon>Harpellales</taxon>
        <taxon>Harpellaceae</taxon>
        <taxon>Furculomyces</taxon>
    </lineage>
</organism>
<keyword evidence="7" id="KW-0479">Metal-binding</keyword>
<gene>
    <name evidence="11" type="ORF">BB559_002181</name>
</gene>
<feature type="compositionally biased region" description="Polar residues" evidence="9">
    <location>
        <begin position="769"/>
        <end position="779"/>
    </location>
</feature>
<accession>A0A2T9YX94</accession>
<evidence type="ECO:0000256" key="4">
    <source>
        <dbReference type="ARBA" id="ARBA00022980"/>
    </source>
</evidence>
<evidence type="ECO:0000256" key="3">
    <source>
        <dbReference type="ARBA" id="ARBA00022833"/>
    </source>
</evidence>
<dbReference type="Pfam" id="PF00888">
    <property type="entry name" value="Cullin"/>
    <property type="match status" value="1"/>
</dbReference>
<dbReference type="SMART" id="SM00182">
    <property type="entry name" value="CULLIN"/>
    <property type="match status" value="1"/>
</dbReference>
<dbReference type="InterPro" id="IPR059120">
    <property type="entry name" value="Cullin-like_AB"/>
</dbReference>
<comment type="caution">
    <text evidence="11">The sequence shown here is derived from an EMBL/GenBank/DDBJ whole genome shotgun (WGS) entry which is preliminary data.</text>
</comment>
<dbReference type="PROSITE" id="PS01168">
    <property type="entry name" value="RIBOSOMAL_S27E"/>
    <property type="match status" value="1"/>
</dbReference>
<dbReference type="GO" id="GO:0006412">
    <property type="term" value="P:translation"/>
    <property type="evidence" value="ECO:0007669"/>
    <property type="project" value="InterPro"/>
</dbReference>
<dbReference type="Gene3D" id="1.20.1310.10">
    <property type="entry name" value="Cullin Repeats"/>
    <property type="match status" value="5"/>
</dbReference>
<evidence type="ECO:0000256" key="8">
    <source>
        <dbReference type="RuleBase" id="RU003829"/>
    </source>
</evidence>
<dbReference type="Proteomes" id="UP000245699">
    <property type="component" value="Unassembled WGS sequence"/>
</dbReference>
<dbReference type="PROSITE" id="PS50069">
    <property type="entry name" value="CULLIN_2"/>
    <property type="match status" value="1"/>
</dbReference>
<dbReference type="FunFam" id="2.20.25.100:FF:000001">
    <property type="entry name" value="40S ribosomal protein S27"/>
    <property type="match status" value="1"/>
</dbReference>
<dbReference type="Pfam" id="PF26557">
    <property type="entry name" value="Cullin_AB"/>
    <property type="match status" value="1"/>
</dbReference>
<dbReference type="OrthoDB" id="27073at2759"/>
<protein>
    <recommendedName>
        <fullName evidence="7">40S ribosomal protein S27</fullName>
    </recommendedName>
</protein>
<keyword evidence="7" id="KW-0863">Zinc-finger</keyword>
<dbReference type="SUPFAM" id="SSF57829">
    <property type="entry name" value="Zn-binding ribosomal proteins"/>
    <property type="match status" value="1"/>
</dbReference>
<dbReference type="InterPro" id="IPR036388">
    <property type="entry name" value="WH-like_DNA-bd_sf"/>
</dbReference>
<evidence type="ECO:0000256" key="5">
    <source>
        <dbReference type="ARBA" id="ARBA00023274"/>
    </source>
</evidence>
<feature type="compositionally biased region" description="Basic and acidic residues" evidence="9">
    <location>
        <begin position="780"/>
        <end position="802"/>
    </location>
</feature>
<dbReference type="GO" id="GO:1990904">
    <property type="term" value="C:ribonucleoprotein complex"/>
    <property type="evidence" value="ECO:0007669"/>
    <property type="project" value="UniProtKB-KW"/>
</dbReference>
<keyword evidence="12" id="KW-1185">Reference proteome</keyword>
<evidence type="ECO:0000256" key="6">
    <source>
        <dbReference type="PROSITE-ProRule" id="PRU00330"/>
    </source>
</evidence>
<dbReference type="InterPro" id="IPR016159">
    <property type="entry name" value="Cullin_repeat-like_dom_sf"/>
</dbReference>
<dbReference type="InterPro" id="IPR036317">
    <property type="entry name" value="Cullin_homology_sf"/>
</dbReference>
<sequence length="956" mass="109407">MAMHWSKSYLEKEDGESSKISIKFVPSKTRLDNQIAYENQIFETVCTAIKSVFSNKTIPQGYEELYKMCEVLCLRGKAVNVYNQISFEIGEFATLELKRMSKQRYHTDTLKPISKTFYFDRQGQGLEFLEIINSFWTNYRIKLNTIRCIFVYLDRCYVLHTNELASIWDLGLEKLRVELGKDTKLCYQLTEELLFGISKERDGEKQLISTIKPLVGMLIDLNMYKPSFEALLLKNTKNYYEKESNFAIKKIRALLMGNSERQSVGMDSKIVSDVIDIPTYFRHAEIRIIEENNRVSEYLDSSTRSEILKIVQTELLTKQTHLLLRLGFATMVDKGMIEDLKKVYILFQLIGETNTLKSHFFSYCKKQGAAYMQNQINEKEIVPELISFKKKLDFILTNCFSDNEQFNYTLTEAFETIIDGQQTKSAKLISRFLDDKLRAKNISGSQLEESFDDALKLFRFLGSKHSFEIFYKRDMARRLILECGSGFTNKLEAMLRDMSLSSELMEKFKQTEEGRSIAEDNFDFDVNVLTLNVWPSFPRSTLVLPKRVQDAQNKFDAFYKELYKSKKLQWEVKGDTSFGISESGSIASGSVTCPVSGYAIVSTDFGQDNGGTKEFMVTHGQAAVLSLFMKNEITSNSKQKDFENALEDSYLSYEFIQNQTSMDDEELKTVMLSLCFGKVKVLKKRSDQADRQILDSDVFCVNENCINEIPNPAARTLPRYKINQINSSFMGQKQRIKGLESVGDSNLGGLNRRSKSTQKRTKHDMDSESPVTSKSQKISDLSEKDFDGKMETDNEKTGRESSKSINEGSSDTDDDEQVIGRKPDAMSRLVESKVHLDHMYQVDAAVVRLLKYHRNMTHTQLIEDLGQILKFPLKLAVDLLNPSAEHERRSHKLKRIVQSPNSFFMDVKCTSCLNITTVFSHAQTAVVCNGCSTILCQPTGGLARLTQGCSYRKKSN</sequence>
<evidence type="ECO:0000256" key="7">
    <source>
        <dbReference type="RuleBase" id="RU000671"/>
    </source>
</evidence>
<dbReference type="Gene3D" id="2.20.25.100">
    <property type="entry name" value="Zn-binding ribosomal proteins"/>
    <property type="match status" value="1"/>
</dbReference>
<dbReference type="Gene3D" id="1.10.10.10">
    <property type="entry name" value="Winged helix-like DNA-binding domain superfamily/Winged helix DNA-binding domain"/>
    <property type="match status" value="1"/>
</dbReference>
<feature type="domain" description="Cullin family profile" evidence="10">
    <location>
        <begin position="424"/>
        <end position="675"/>
    </location>
</feature>
<dbReference type="InterPro" id="IPR001373">
    <property type="entry name" value="Cullin_N"/>
</dbReference>
<evidence type="ECO:0000256" key="1">
    <source>
        <dbReference type="ARBA" id="ARBA00006019"/>
    </source>
</evidence>
<reference evidence="11 12" key="1">
    <citation type="journal article" date="2018" name="MBio">
        <title>Comparative Genomics Reveals the Core Gene Toolbox for the Fungus-Insect Symbiosis.</title>
        <authorList>
            <person name="Wang Y."/>
            <person name="Stata M."/>
            <person name="Wang W."/>
            <person name="Stajich J.E."/>
            <person name="White M.M."/>
            <person name="Moncalvo J.M."/>
        </authorList>
    </citation>
    <scope>NUCLEOTIDE SEQUENCE [LARGE SCALE GENOMIC DNA]</scope>
    <source>
        <strain evidence="11 12">AUS-77-4</strain>
    </source>
</reference>
<evidence type="ECO:0000259" key="10">
    <source>
        <dbReference type="PROSITE" id="PS50069"/>
    </source>
</evidence>
<dbReference type="Gene3D" id="3.30.230.130">
    <property type="entry name" value="Cullin, Chain C, Domain 2"/>
    <property type="match status" value="1"/>
</dbReference>
<name>A0A2T9YX94_9FUNG</name>
<dbReference type="GO" id="GO:0031625">
    <property type="term" value="F:ubiquitin protein ligase binding"/>
    <property type="evidence" value="ECO:0007669"/>
    <property type="project" value="InterPro"/>
</dbReference>
<dbReference type="InterPro" id="IPR000592">
    <property type="entry name" value="Ribosomal_eS27"/>
</dbReference>
<comment type="similarity">
    <text evidence="1 6 8">Belongs to the cullin family.</text>
</comment>
<dbReference type="GO" id="GO:0005840">
    <property type="term" value="C:ribosome"/>
    <property type="evidence" value="ECO:0007669"/>
    <property type="project" value="UniProtKB-KW"/>
</dbReference>